<feature type="domain" description="C3H1-type" evidence="13">
    <location>
        <begin position="97"/>
        <end position="124"/>
    </location>
</feature>
<evidence type="ECO:0000313" key="16">
    <source>
        <dbReference type="Proteomes" id="UP001362999"/>
    </source>
</evidence>
<dbReference type="SUPFAM" id="SSF57850">
    <property type="entry name" value="RING/U-box"/>
    <property type="match status" value="2"/>
</dbReference>
<dbReference type="PROSITE" id="PS51873">
    <property type="entry name" value="TRIAD"/>
    <property type="match status" value="1"/>
</dbReference>
<organism evidence="15 16">
    <name type="scientific">Favolaschia claudopus</name>
    <dbReference type="NCBI Taxonomy" id="2862362"/>
    <lineage>
        <taxon>Eukaryota</taxon>
        <taxon>Fungi</taxon>
        <taxon>Dikarya</taxon>
        <taxon>Basidiomycota</taxon>
        <taxon>Agaricomycotina</taxon>
        <taxon>Agaricomycetes</taxon>
        <taxon>Agaricomycetidae</taxon>
        <taxon>Agaricales</taxon>
        <taxon>Marasmiineae</taxon>
        <taxon>Mycenaceae</taxon>
        <taxon>Favolaschia</taxon>
    </lineage>
</organism>
<feature type="coiled-coil region" evidence="10">
    <location>
        <begin position="137"/>
        <end position="187"/>
    </location>
</feature>
<evidence type="ECO:0000256" key="1">
    <source>
        <dbReference type="ARBA" id="ARBA00001798"/>
    </source>
</evidence>
<evidence type="ECO:0000256" key="6">
    <source>
        <dbReference type="ARBA" id="ARBA00022771"/>
    </source>
</evidence>
<feature type="compositionally biased region" description="Polar residues" evidence="11">
    <location>
        <begin position="61"/>
        <end position="76"/>
    </location>
</feature>
<dbReference type="InterPro" id="IPR013083">
    <property type="entry name" value="Znf_RING/FYVE/PHD"/>
</dbReference>
<reference evidence="15 16" key="1">
    <citation type="journal article" date="2024" name="J Genomics">
        <title>Draft genome sequencing and assembly of Favolaschia claudopus CIRM-BRFM 2984 isolated from oak limbs.</title>
        <authorList>
            <person name="Navarro D."/>
            <person name="Drula E."/>
            <person name="Chaduli D."/>
            <person name="Cazenave R."/>
            <person name="Ahrendt S."/>
            <person name="Wang J."/>
            <person name="Lipzen A."/>
            <person name="Daum C."/>
            <person name="Barry K."/>
            <person name="Grigoriev I.V."/>
            <person name="Favel A."/>
            <person name="Rosso M.N."/>
            <person name="Martin F."/>
        </authorList>
    </citation>
    <scope>NUCLEOTIDE SEQUENCE [LARGE SCALE GENOMIC DNA]</scope>
    <source>
        <strain evidence="15 16">CIRM-BRFM 2984</strain>
    </source>
</reference>
<dbReference type="EMBL" id="JAWWNJ010000019">
    <property type="protein sequence ID" value="KAK7035765.1"/>
    <property type="molecule type" value="Genomic_DNA"/>
</dbReference>
<keyword evidence="15" id="KW-0547">Nucleotide-binding</keyword>
<keyword evidence="15" id="KW-0378">Hydrolase</keyword>
<comment type="caution">
    <text evidence="15">The sequence shown here is derived from an EMBL/GenBank/DDBJ whole genome shotgun (WGS) entry which is preliminary data.</text>
</comment>
<keyword evidence="15" id="KW-0067">ATP-binding</keyword>
<dbReference type="GO" id="GO:0003676">
    <property type="term" value="F:nucleic acid binding"/>
    <property type="evidence" value="ECO:0007669"/>
    <property type="project" value="InterPro"/>
</dbReference>
<dbReference type="InterPro" id="IPR031127">
    <property type="entry name" value="E3_UB_ligase_RBR"/>
</dbReference>
<name>A0AAW0CAS7_9AGAR</name>
<dbReference type="Gene3D" id="3.30.40.10">
    <property type="entry name" value="Zinc/RING finger domain, C3HC4 (zinc finger)"/>
    <property type="match status" value="1"/>
</dbReference>
<dbReference type="CDD" id="cd16449">
    <property type="entry name" value="RING-HC"/>
    <property type="match status" value="1"/>
</dbReference>
<protein>
    <recommendedName>
        <fullName evidence="2">RBR-type E3 ubiquitin transferase</fullName>
        <ecNumber evidence="2">2.3.2.31</ecNumber>
    </recommendedName>
</protein>
<dbReference type="EC" id="2.3.2.31" evidence="2"/>
<dbReference type="AlphaFoldDB" id="A0AAW0CAS7"/>
<evidence type="ECO:0000256" key="4">
    <source>
        <dbReference type="ARBA" id="ARBA00022723"/>
    </source>
</evidence>
<feature type="region of interest" description="Disordered" evidence="11">
    <location>
        <begin position="21"/>
        <end position="103"/>
    </location>
</feature>
<dbReference type="PROSITE" id="PS00518">
    <property type="entry name" value="ZF_RING_1"/>
    <property type="match status" value="1"/>
</dbReference>
<evidence type="ECO:0000313" key="15">
    <source>
        <dbReference type="EMBL" id="KAK7035765.1"/>
    </source>
</evidence>
<dbReference type="PROSITE" id="PS50089">
    <property type="entry name" value="ZF_RING_2"/>
    <property type="match status" value="1"/>
</dbReference>
<dbReference type="CDD" id="cd22585">
    <property type="entry name" value="Rcat_RBR_DEAH12-like"/>
    <property type="match status" value="1"/>
</dbReference>
<evidence type="ECO:0000256" key="8">
    <source>
        <dbReference type="ARBA" id="ARBA00022833"/>
    </source>
</evidence>
<feature type="region of interest" description="Disordered" evidence="11">
    <location>
        <begin position="905"/>
        <end position="929"/>
    </location>
</feature>
<accession>A0AAW0CAS7</accession>
<keyword evidence="15" id="KW-0347">Helicase</keyword>
<evidence type="ECO:0000259" key="13">
    <source>
        <dbReference type="PROSITE" id="PS50103"/>
    </source>
</evidence>
<evidence type="ECO:0000256" key="2">
    <source>
        <dbReference type="ARBA" id="ARBA00012251"/>
    </source>
</evidence>
<evidence type="ECO:0000256" key="5">
    <source>
        <dbReference type="ARBA" id="ARBA00022737"/>
    </source>
</evidence>
<feature type="compositionally biased region" description="Basic and acidic residues" evidence="11">
    <location>
        <begin position="959"/>
        <end position="980"/>
    </location>
</feature>
<keyword evidence="6 9" id="KW-0863">Zinc-finger</keyword>
<dbReference type="InterPro" id="IPR036855">
    <property type="entry name" value="Znf_CCCH_sf"/>
</dbReference>
<sequence length="995" mass="111763">MASTVRPQLCKHFSQGRCPFGDNCKFSHHDPGDSELSQPTRGGRGRRPGQQGRPTPVQPNGAPSSAQRPSVSNATAGQVEERVQSASTLSGKRQGPKRGEKPCFAWRDGHCPKGDKCWFAHNPEVQEAERLRKEHAARVAEQHVELERQRIARLARQAAEQRAAERARQLELQAQKAETRRQEAVHTAQHIILGTSLVTYGAGIAVQEVVPGFETCRIQIQNLPSNVTHNDIKALFTQQGVDERRVFIVGTKQLPGRRIEATLITNSEEGGAIAAGLEDIEFGDERLHFEVTENSKSGGMGSTSKDSDLLKISWRAPSTSVVATFGSVEEAAKKVKELDRQMCAGRRVHVVMNQPPPGYTRGADWQRAVKITNLPSAVLTGTVTQFTGSYGLRFLKPISYDLPTGLRSLRQHIERICGRNLKSFDVTEDNTEGNITVRARFNDWETAKRMQDSLEGRQMYLGGCTPRLWLPNPLQYIISIPRPQYEAQKRTWDSLTGSDGASSRTAYLHVFPAQNGRMQIKVHGEDKTAVGSLKVRVENLVAGKPLPGYWHRSFNTPTGSQYLNTIFDRSGAYARADKLGVVKVYGDDASIDRARDIIKAEVNRLDAMEWSVFLKKQSIRFFVQRGIAILKEALGEENATLVISPRPGKLVVRGGEDARRLVTRLIDESLEEVAAGPQQLDAGEFCPICYDEITHPITLGCDHTYCMSCLRHYLSTASDTFPLICLGNEATCEVPISIPTIERFLTKSQFQQLLESAFLRHVERHPEHFKYCKTADCTQIYRCTATATAMTCPSCFLTVCSRCDLEGHEGMSCEDKRLQSDPGEQERRNDEWAQTNGAKRCPTCSVWIQKTEGCNHMTCRCGAHICWVCMRVFDHGQIYAHLQAAHGGLIEVPPEDPRPQPVLPRANAVPPPDQYVRVPPPLPPRPGAAVEEARRREVERQRQLEQNYRQRLEAIEEERRQQEVLNRRRREEAARQEELRRRRRRENSGWGCLVM</sequence>
<dbReference type="SUPFAM" id="SSF90229">
    <property type="entry name" value="CCCH zinc finger"/>
    <property type="match status" value="1"/>
</dbReference>
<keyword evidence="5" id="KW-0677">Repeat</keyword>
<feature type="zinc finger region" description="C3H1-type" evidence="9">
    <location>
        <begin position="97"/>
        <end position="124"/>
    </location>
</feature>
<keyword evidence="7" id="KW-0833">Ubl conjugation pathway</keyword>
<dbReference type="Gene3D" id="1.20.120.1750">
    <property type="match status" value="1"/>
</dbReference>
<feature type="domain" description="RING-type" evidence="12">
    <location>
        <begin position="686"/>
        <end position="725"/>
    </location>
</feature>
<feature type="zinc finger region" description="C3H1-type" evidence="9">
    <location>
        <begin position="4"/>
        <end position="31"/>
    </location>
</feature>
<evidence type="ECO:0000256" key="7">
    <source>
        <dbReference type="ARBA" id="ARBA00022786"/>
    </source>
</evidence>
<dbReference type="InterPro" id="IPR000571">
    <property type="entry name" value="Znf_CCCH"/>
</dbReference>
<dbReference type="InterPro" id="IPR001841">
    <property type="entry name" value="Znf_RING"/>
</dbReference>
<dbReference type="InterPro" id="IPR002867">
    <property type="entry name" value="IBR_dom"/>
</dbReference>
<evidence type="ECO:0000259" key="12">
    <source>
        <dbReference type="PROSITE" id="PS50089"/>
    </source>
</evidence>
<dbReference type="GO" id="GO:0004386">
    <property type="term" value="F:helicase activity"/>
    <property type="evidence" value="ECO:0007669"/>
    <property type="project" value="UniProtKB-KW"/>
</dbReference>
<feature type="compositionally biased region" description="Low complexity" evidence="11">
    <location>
        <begin position="48"/>
        <end position="59"/>
    </location>
</feature>
<dbReference type="Pfam" id="PF13445">
    <property type="entry name" value="zf-RING_UBOX"/>
    <property type="match status" value="1"/>
</dbReference>
<dbReference type="InterPro" id="IPR012677">
    <property type="entry name" value="Nucleotide-bd_a/b_plait_sf"/>
</dbReference>
<dbReference type="PROSITE" id="PS50103">
    <property type="entry name" value="ZF_C3H1"/>
    <property type="match status" value="2"/>
</dbReference>
<keyword evidence="16" id="KW-1185">Reference proteome</keyword>
<evidence type="ECO:0000256" key="11">
    <source>
        <dbReference type="SAM" id="MobiDB-lite"/>
    </source>
</evidence>
<keyword evidence="3" id="KW-0808">Transferase</keyword>
<dbReference type="Gene3D" id="3.30.70.330">
    <property type="match status" value="1"/>
</dbReference>
<evidence type="ECO:0000256" key="10">
    <source>
        <dbReference type="SAM" id="Coils"/>
    </source>
</evidence>
<dbReference type="InterPro" id="IPR041367">
    <property type="entry name" value="Znf-CCCH_4"/>
</dbReference>
<dbReference type="InterPro" id="IPR035979">
    <property type="entry name" value="RBD_domain_sf"/>
</dbReference>
<evidence type="ECO:0000259" key="14">
    <source>
        <dbReference type="PROSITE" id="PS51873"/>
    </source>
</evidence>
<dbReference type="InterPro" id="IPR017907">
    <property type="entry name" value="Znf_RING_CS"/>
</dbReference>
<dbReference type="PANTHER" id="PTHR11685">
    <property type="entry name" value="RBR FAMILY RING FINGER AND IBR DOMAIN-CONTAINING"/>
    <property type="match status" value="1"/>
</dbReference>
<dbReference type="InterPro" id="IPR044066">
    <property type="entry name" value="TRIAD_supradom"/>
</dbReference>
<dbReference type="CDD" id="cd20335">
    <property type="entry name" value="BRcat_RBR"/>
    <property type="match status" value="1"/>
</dbReference>
<evidence type="ECO:0000256" key="9">
    <source>
        <dbReference type="PROSITE-ProRule" id="PRU00723"/>
    </source>
</evidence>
<feature type="domain" description="C3H1-type" evidence="13">
    <location>
        <begin position="4"/>
        <end position="31"/>
    </location>
</feature>
<feature type="compositionally biased region" description="Pro residues" evidence="11">
    <location>
        <begin position="909"/>
        <end position="926"/>
    </location>
</feature>
<dbReference type="Pfam" id="PF26200">
    <property type="entry name" value="Rcat_RNF216"/>
    <property type="match status" value="1"/>
</dbReference>
<dbReference type="Gene3D" id="4.10.1000.10">
    <property type="entry name" value="Zinc finger, CCCH-type"/>
    <property type="match status" value="2"/>
</dbReference>
<keyword evidence="8 9" id="KW-0862">Zinc</keyword>
<comment type="catalytic activity">
    <reaction evidence="1">
        <text>[E2 ubiquitin-conjugating enzyme]-S-ubiquitinyl-L-cysteine + [acceptor protein]-L-lysine = [E2 ubiquitin-conjugating enzyme]-L-cysteine + [acceptor protein]-N(6)-ubiquitinyl-L-lysine.</text>
        <dbReference type="EC" id="2.3.2.31"/>
    </reaction>
</comment>
<dbReference type="Proteomes" id="UP001362999">
    <property type="component" value="Unassembled WGS sequence"/>
</dbReference>
<dbReference type="Pfam" id="PF18044">
    <property type="entry name" value="zf-CCCH_4"/>
    <property type="match status" value="1"/>
</dbReference>
<evidence type="ECO:0000256" key="3">
    <source>
        <dbReference type="ARBA" id="ARBA00022679"/>
    </source>
</evidence>
<dbReference type="InterPro" id="IPR027370">
    <property type="entry name" value="Znf-RING_euk"/>
</dbReference>
<dbReference type="SMART" id="SM00356">
    <property type="entry name" value="ZnF_C3H1"/>
    <property type="match status" value="2"/>
</dbReference>
<keyword evidence="10" id="KW-0175">Coiled coil</keyword>
<dbReference type="GO" id="GO:0061630">
    <property type="term" value="F:ubiquitin protein ligase activity"/>
    <property type="evidence" value="ECO:0007669"/>
    <property type="project" value="UniProtKB-EC"/>
</dbReference>
<feature type="domain" description="RING-type" evidence="14">
    <location>
        <begin position="682"/>
        <end position="892"/>
    </location>
</feature>
<dbReference type="GO" id="GO:0016567">
    <property type="term" value="P:protein ubiquitination"/>
    <property type="evidence" value="ECO:0007669"/>
    <property type="project" value="InterPro"/>
</dbReference>
<dbReference type="GO" id="GO:0008270">
    <property type="term" value="F:zinc ion binding"/>
    <property type="evidence" value="ECO:0007669"/>
    <property type="project" value="UniProtKB-KW"/>
</dbReference>
<feature type="region of interest" description="Disordered" evidence="11">
    <location>
        <begin position="959"/>
        <end position="995"/>
    </location>
</feature>
<dbReference type="Pfam" id="PF01485">
    <property type="entry name" value="IBR"/>
    <property type="match status" value="1"/>
</dbReference>
<proteinExistence type="predicted"/>
<dbReference type="SUPFAM" id="SSF54928">
    <property type="entry name" value="RNA-binding domain, RBD"/>
    <property type="match status" value="1"/>
</dbReference>
<dbReference type="SMART" id="SM00647">
    <property type="entry name" value="IBR"/>
    <property type="match status" value="1"/>
</dbReference>
<keyword evidence="4 9" id="KW-0479">Metal-binding</keyword>
<gene>
    <name evidence="15" type="ORF">R3P38DRAFT_2908936</name>
</gene>